<dbReference type="RefSeq" id="WP_345444735.1">
    <property type="nucleotide sequence ID" value="NZ_BAABQU010000019.1"/>
</dbReference>
<proteinExistence type="predicted"/>
<name>A0ABP9UF53_9DEIO</name>
<sequence length="168" mass="17955">MVAFDPTLLLMYPLAGLLAVTAHEFAHVLLPLRAGASGVRVQLGVDGGRSVARFRVGRVTVDVRPYPFWVGRAHWDHANMTPATWAWAIALGPLSSAALCALGALLWRGGGDLTGLFGQALAVFAGLQALVTAAPVRYPAWMGLGAGMPSDGRQLLDHWRARGRRRAH</sequence>
<organism evidence="2 3">
    <name type="scientific">Deinococcus caeni</name>
    <dbReference type="NCBI Taxonomy" id="569127"/>
    <lineage>
        <taxon>Bacteria</taxon>
        <taxon>Thermotogati</taxon>
        <taxon>Deinococcota</taxon>
        <taxon>Deinococci</taxon>
        <taxon>Deinococcales</taxon>
        <taxon>Deinococcaceae</taxon>
        <taxon>Deinococcus</taxon>
    </lineage>
</organism>
<keyword evidence="1" id="KW-0472">Membrane</keyword>
<accession>A0ABP9UF53</accession>
<evidence type="ECO:0000313" key="3">
    <source>
        <dbReference type="Proteomes" id="UP001423409"/>
    </source>
</evidence>
<feature type="transmembrane region" description="Helical" evidence="1">
    <location>
        <begin position="85"/>
        <end position="106"/>
    </location>
</feature>
<feature type="transmembrane region" description="Helical" evidence="1">
    <location>
        <begin position="113"/>
        <end position="134"/>
    </location>
</feature>
<evidence type="ECO:0000256" key="1">
    <source>
        <dbReference type="SAM" id="Phobius"/>
    </source>
</evidence>
<comment type="caution">
    <text evidence="2">The sequence shown here is derived from an EMBL/GenBank/DDBJ whole genome shotgun (WGS) entry which is preliminary data.</text>
</comment>
<evidence type="ECO:0000313" key="2">
    <source>
        <dbReference type="EMBL" id="GAA5440270.1"/>
    </source>
</evidence>
<keyword evidence="1" id="KW-0812">Transmembrane</keyword>
<dbReference type="EMBL" id="BAABQU010000019">
    <property type="protein sequence ID" value="GAA5440270.1"/>
    <property type="molecule type" value="Genomic_DNA"/>
</dbReference>
<keyword evidence="3" id="KW-1185">Reference proteome</keyword>
<evidence type="ECO:0008006" key="4">
    <source>
        <dbReference type="Google" id="ProtNLM"/>
    </source>
</evidence>
<dbReference type="Proteomes" id="UP001423409">
    <property type="component" value="Unassembled WGS sequence"/>
</dbReference>
<reference evidence="2 3" key="1">
    <citation type="submission" date="2024-02" db="EMBL/GenBank/DDBJ databases">
        <title>Deinococcus caeni NBRC 101312.</title>
        <authorList>
            <person name="Ichikawa N."/>
            <person name="Katano-Makiyama Y."/>
            <person name="Hidaka K."/>
        </authorList>
    </citation>
    <scope>NUCLEOTIDE SEQUENCE [LARGE SCALE GENOMIC DNA]</scope>
    <source>
        <strain evidence="2 3">NBRC 101312</strain>
    </source>
</reference>
<keyword evidence="1" id="KW-1133">Transmembrane helix</keyword>
<protein>
    <recommendedName>
        <fullName evidence="4">Peptidase M50</fullName>
    </recommendedName>
</protein>
<gene>
    <name evidence="2" type="ORF">Dcae01_01781</name>
</gene>